<dbReference type="OrthoDB" id="4391631at2"/>
<proteinExistence type="predicted"/>
<reference evidence="1 2" key="1">
    <citation type="submission" date="2019-09" db="EMBL/GenBank/DDBJ databases">
        <title>Serinicoccus pratensis sp. nov., isolated from meadow soil.</title>
        <authorList>
            <person name="Zhang W."/>
        </authorList>
    </citation>
    <scope>NUCLEOTIDE SEQUENCE [LARGE SCALE GENOMIC DNA]</scope>
    <source>
        <strain evidence="1 2">W204</strain>
    </source>
</reference>
<sequence>MADAGETVAVYEAEDGVLLFGSETALELLDNELGAVSRPLSTKHLARAVGYTGSAGGKLIAESGRWVKITEETAAIAKAAVGGTEKLKSGVVRKNNGQIFKHVKFENVSKVGALTPALPAVLGAMATQYAIESALDDITAYLEEIDRKLDQLLKQHKTKTLGQIGGVSLAIDEAASIYASTGTVSSTTWSKVQGTSLALQTMQAESIEQLHVLSEDVSAAAGDADKAAKVLTRVRDDVQFWLGVLARTIALQDRQYVLELARVADEDELQLQAHREGITVARAERVRRIVAGLEVIVESVTASSTLSNAAKVANPISAPRVTRQANAITESISTFAQHANLELDGSGPVDLTPWARAARGLLDEASTAVTTAGSGVAGRARLLGQTVEQRRDERILRRAKTIQEKRSRND</sequence>
<dbReference type="KEGG" id="serw:FY030_11400"/>
<accession>A0A5J6V7X1</accession>
<name>A0A5J6V7X1_9MICO</name>
<dbReference type="RefSeq" id="WP_158061613.1">
    <property type="nucleotide sequence ID" value="NZ_CP044427.1"/>
</dbReference>
<evidence type="ECO:0000313" key="1">
    <source>
        <dbReference type="EMBL" id="QFG69231.1"/>
    </source>
</evidence>
<dbReference type="Proteomes" id="UP000326546">
    <property type="component" value="Chromosome"/>
</dbReference>
<dbReference type="AlphaFoldDB" id="A0A5J6V7X1"/>
<gene>
    <name evidence="1" type="ORF">FY030_11400</name>
</gene>
<evidence type="ECO:0000313" key="2">
    <source>
        <dbReference type="Proteomes" id="UP000326546"/>
    </source>
</evidence>
<dbReference type="EMBL" id="CP044427">
    <property type="protein sequence ID" value="QFG69231.1"/>
    <property type="molecule type" value="Genomic_DNA"/>
</dbReference>
<protein>
    <submittedName>
        <fullName evidence="1">Uncharacterized protein</fullName>
    </submittedName>
</protein>
<organism evidence="1 2">
    <name type="scientific">Ornithinimicrobium pratense</name>
    <dbReference type="NCBI Taxonomy" id="2593973"/>
    <lineage>
        <taxon>Bacteria</taxon>
        <taxon>Bacillati</taxon>
        <taxon>Actinomycetota</taxon>
        <taxon>Actinomycetes</taxon>
        <taxon>Micrococcales</taxon>
        <taxon>Ornithinimicrobiaceae</taxon>
        <taxon>Ornithinimicrobium</taxon>
    </lineage>
</organism>
<keyword evidence="2" id="KW-1185">Reference proteome</keyword>